<feature type="domain" description="Bulb-type lectin" evidence="20">
    <location>
        <begin position="1"/>
        <end position="128"/>
    </location>
</feature>
<dbReference type="PROSITE" id="PS00108">
    <property type="entry name" value="PROTEIN_KINASE_ST"/>
    <property type="match status" value="1"/>
</dbReference>
<dbReference type="PIRSF" id="PIRSF000641">
    <property type="entry name" value="SRK"/>
    <property type="match status" value="1"/>
</dbReference>
<dbReference type="Proteomes" id="UP000243499">
    <property type="component" value="Chromosome 4"/>
</dbReference>
<dbReference type="Gene3D" id="3.30.200.20">
    <property type="entry name" value="Phosphorylase Kinase, domain 1"/>
    <property type="match status" value="1"/>
</dbReference>
<evidence type="ECO:0000256" key="14">
    <source>
        <dbReference type="ARBA" id="ARBA00023170"/>
    </source>
</evidence>
<keyword evidence="11" id="KW-1133">Transmembrane helix</keyword>
<evidence type="ECO:0000256" key="17">
    <source>
        <dbReference type="ARBA" id="ARBA00048679"/>
    </source>
</evidence>
<dbReference type="EMBL" id="CM008049">
    <property type="protein sequence ID" value="PVH47530.1"/>
    <property type="molecule type" value="Genomic_DNA"/>
</dbReference>
<dbReference type="InterPro" id="IPR011009">
    <property type="entry name" value="Kinase-like_dom_sf"/>
</dbReference>
<dbReference type="GO" id="GO:0004674">
    <property type="term" value="F:protein serine/threonine kinase activity"/>
    <property type="evidence" value="ECO:0007669"/>
    <property type="project" value="UniProtKB-KW"/>
</dbReference>
<name>A0A2T8JC83_9POAL</name>
<comment type="catalytic activity">
    <reaction evidence="17 18">
        <text>L-seryl-[protein] + ATP = O-phospho-L-seryl-[protein] + ADP + H(+)</text>
        <dbReference type="Rhea" id="RHEA:17989"/>
        <dbReference type="Rhea" id="RHEA-COMP:9863"/>
        <dbReference type="Rhea" id="RHEA-COMP:11604"/>
        <dbReference type="ChEBI" id="CHEBI:15378"/>
        <dbReference type="ChEBI" id="CHEBI:29999"/>
        <dbReference type="ChEBI" id="CHEBI:30616"/>
        <dbReference type="ChEBI" id="CHEBI:83421"/>
        <dbReference type="ChEBI" id="CHEBI:456216"/>
        <dbReference type="EC" id="2.7.11.1"/>
    </reaction>
</comment>
<dbReference type="GO" id="GO:0016020">
    <property type="term" value="C:membrane"/>
    <property type="evidence" value="ECO:0007669"/>
    <property type="project" value="UniProtKB-SubCell"/>
</dbReference>
<keyword evidence="8 18" id="KW-0547">Nucleotide-binding</keyword>
<dbReference type="GO" id="GO:0051707">
    <property type="term" value="P:response to other organism"/>
    <property type="evidence" value="ECO:0007669"/>
    <property type="project" value="UniProtKB-ARBA"/>
</dbReference>
<evidence type="ECO:0000256" key="13">
    <source>
        <dbReference type="ARBA" id="ARBA00023157"/>
    </source>
</evidence>
<dbReference type="InterPro" id="IPR036426">
    <property type="entry name" value="Bulb-type_lectin_dom_sf"/>
</dbReference>
<dbReference type="Gramene" id="PVH47530">
    <property type="protein sequence ID" value="PVH47530"/>
    <property type="gene ID" value="PAHAL_4G081000"/>
</dbReference>
<dbReference type="InterPro" id="IPR008271">
    <property type="entry name" value="Ser/Thr_kinase_AS"/>
</dbReference>
<accession>A0A2T8JC83</accession>
<dbReference type="PANTHER" id="PTHR47976">
    <property type="entry name" value="G-TYPE LECTIN S-RECEPTOR-LIKE SERINE/THREONINE-PROTEIN KINASE SD2-5"/>
    <property type="match status" value="1"/>
</dbReference>
<evidence type="ECO:0000259" key="20">
    <source>
        <dbReference type="PROSITE" id="PS50927"/>
    </source>
</evidence>
<dbReference type="CDD" id="cd00028">
    <property type="entry name" value="B_lectin"/>
    <property type="match status" value="1"/>
</dbReference>
<evidence type="ECO:0000256" key="16">
    <source>
        <dbReference type="ARBA" id="ARBA00047899"/>
    </source>
</evidence>
<evidence type="ECO:0000259" key="19">
    <source>
        <dbReference type="PROSITE" id="PS50011"/>
    </source>
</evidence>
<dbReference type="PANTHER" id="PTHR47976:SF77">
    <property type="entry name" value="RECEPTOR-LIKE SERINE_THREONINE-PROTEIN KINASE"/>
    <property type="match status" value="1"/>
</dbReference>
<keyword evidence="2 18" id="KW-0723">Serine/threonine-protein kinase</keyword>
<evidence type="ECO:0000256" key="9">
    <source>
        <dbReference type="ARBA" id="ARBA00022777"/>
    </source>
</evidence>
<evidence type="ECO:0000256" key="7">
    <source>
        <dbReference type="ARBA" id="ARBA00022734"/>
    </source>
</evidence>
<dbReference type="SUPFAM" id="SSF51110">
    <property type="entry name" value="alpha-D-mannose-specific plant lectins"/>
    <property type="match status" value="2"/>
</dbReference>
<evidence type="ECO:0000256" key="5">
    <source>
        <dbReference type="ARBA" id="ARBA00022692"/>
    </source>
</evidence>
<dbReference type="SMART" id="SM00108">
    <property type="entry name" value="B_lectin"/>
    <property type="match status" value="1"/>
</dbReference>
<evidence type="ECO:0000256" key="2">
    <source>
        <dbReference type="ARBA" id="ARBA00022527"/>
    </source>
</evidence>
<feature type="domain" description="Protein kinase" evidence="19">
    <location>
        <begin position="433"/>
        <end position="701"/>
    </location>
</feature>
<dbReference type="GO" id="GO:0030246">
    <property type="term" value="F:carbohydrate binding"/>
    <property type="evidence" value="ECO:0007669"/>
    <property type="project" value="UniProtKB-KW"/>
</dbReference>
<dbReference type="GO" id="GO:0005524">
    <property type="term" value="F:ATP binding"/>
    <property type="evidence" value="ECO:0007669"/>
    <property type="project" value="UniProtKB-KW"/>
</dbReference>
<dbReference type="InterPro" id="IPR000719">
    <property type="entry name" value="Prot_kinase_dom"/>
</dbReference>
<evidence type="ECO:0000256" key="1">
    <source>
        <dbReference type="ARBA" id="ARBA00004479"/>
    </source>
</evidence>
<comment type="catalytic activity">
    <reaction evidence="16 18">
        <text>L-threonyl-[protein] + ATP = O-phospho-L-threonyl-[protein] + ADP + H(+)</text>
        <dbReference type="Rhea" id="RHEA:46608"/>
        <dbReference type="Rhea" id="RHEA-COMP:11060"/>
        <dbReference type="Rhea" id="RHEA-COMP:11605"/>
        <dbReference type="ChEBI" id="CHEBI:15378"/>
        <dbReference type="ChEBI" id="CHEBI:30013"/>
        <dbReference type="ChEBI" id="CHEBI:30616"/>
        <dbReference type="ChEBI" id="CHEBI:61977"/>
        <dbReference type="ChEBI" id="CHEBI:456216"/>
        <dbReference type="EC" id="2.7.11.1"/>
    </reaction>
</comment>
<keyword evidence="15" id="KW-0325">Glycoprotein</keyword>
<keyword evidence="5" id="KW-0812">Transmembrane</keyword>
<dbReference type="SMART" id="SM00220">
    <property type="entry name" value="S_TKc"/>
    <property type="match status" value="1"/>
</dbReference>
<dbReference type="PROSITE" id="PS50927">
    <property type="entry name" value="BULB_LECTIN"/>
    <property type="match status" value="1"/>
</dbReference>
<evidence type="ECO:0000313" key="21">
    <source>
        <dbReference type="EMBL" id="PVH47530.1"/>
    </source>
</evidence>
<evidence type="ECO:0000256" key="18">
    <source>
        <dbReference type="PIRNR" id="PIRNR000641"/>
    </source>
</evidence>
<keyword evidence="6" id="KW-0732">Signal</keyword>
<evidence type="ECO:0000256" key="6">
    <source>
        <dbReference type="ARBA" id="ARBA00022729"/>
    </source>
</evidence>
<dbReference type="Gene3D" id="1.10.510.10">
    <property type="entry name" value="Transferase(Phosphotransferase) domain 1"/>
    <property type="match status" value="1"/>
</dbReference>
<dbReference type="Pfam" id="PF00069">
    <property type="entry name" value="Pkinase"/>
    <property type="match status" value="1"/>
</dbReference>
<keyword evidence="13" id="KW-1015">Disulfide bond</keyword>
<dbReference type="GO" id="GO:0106310">
    <property type="term" value="F:protein serine kinase activity"/>
    <property type="evidence" value="ECO:0007669"/>
    <property type="project" value="RHEA"/>
</dbReference>
<keyword evidence="4 18" id="KW-0808">Transferase</keyword>
<sequence>MRTTEYLTSSSGTFAFGFCNFNPSLSPNQFLLAIWFNFDAPESTNKKVVWFLRDPTSNSVVIARKHTILTFTNNGQLFLHDDQKLLWTNAKQFGSDLVLQDSGNLQLLANGGAVLWQSFDYPSDTLLPGQSMTNQPERYLQSKNTDADFSPGRFTLMVQDDGNIVMYMRDPDLPIDARDPYWATGTNEIGMVPTLFFSDSGTLYYNLSRAANGSVMHNLTALRPPDSAERYYQYTALDPDGTVRIYVRSKNNTDGSSHTLWEVLSQFPVDGCSRKTMYSSQGMCGPNSYCTVSTTKEQRVSCECPYNYVFMDEQHQYKGCRPNFVPHSCKGKDRDHWTEFKVFIMPNTAWSNQSAYQKFSVTSTTTEDKCREACLKDCFCIAILIDRSNCMFVGMLTAGKLTPDTNMTVMIKAKRSLSGLRILTHKELYRATNGFKELLGKGGFGEVYKVKKLITSEEYSEKDFENEVQFIGWIHHKNLVRMIGYCKEGAHRMLVFEYMQGGTLADFIFRLERPCWSCLAETAIGIAKGLEYLHEGCKSKIIHCDIKPGNILFDDHHIAKITDLGIAKLLGDQRTQHTVTTIAGTRPYVAPEWFDGGGKVNSKVDVYSFGVVLLEMICCKKAAGDWQPDNQGPSTMFSLRAWAESLIRSGRTELLVQGESEALADMESVETFTRVAIWCLQKDPSIRPTMHKVVQMLEGVIKVDPLPDPPRLPSFSTILPTGSEIHHSSSMVHALQVK</sequence>
<keyword evidence="14" id="KW-0675">Receptor</keyword>
<dbReference type="Pfam" id="PF01453">
    <property type="entry name" value="B_lectin"/>
    <property type="match status" value="1"/>
</dbReference>
<keyword evidence="9 18" id="KW-0418">Kinase</keyword>
<evidence type="ECO:0000256" key="15">
    <source>
        <dbReference type="ARBA" id="ARBA00023180"/>
    </source>
</evidence>
<keyword evidence="10 18" id="KW-0067">ATP-binding</keyword>
<dbReference type="InterPro" id="IPR001480">
    <property type="entry name" value="Bulb-type_lectin_dom"/>
</dbReference>
<keyword evidence="3" id="KW-0245">EGF-like domain</keyword>
<proteinExistence type="inferred from homology"/>
<keyword evidence="7" id="KW-0430">Lectin</keyword>
<comment type="similarity">
    <text evidence="18">Belongs to the protein kinase superfamily. Ser/Thr protein kinase family.</text>
</comment>
<keyword evidence="12" id="KW-0472">Membrane</keyword>
<gene>
    <name evidence="21" type="ORF">PAHAL_4G081000</name>
</gene>
<dbReference type="FunFam" id="1.10.510.10:FF:000384">
    <property type="entry name" value="G-type lectin S-receptor-like serine/threonine-protein kinase"/>
    <property type="match status" value="1"/>
</dbReference>
<dbReference type="AlphaFoldDB" id="A0A2T8JC83"/>
<dbReference type="SUPFAM" id="SSF56112">
    <property type="entry name" value="Protein kinase-like (PK-like)"/>
    <property type="match status" value="1"/>
</dbReference>
<comment type="subcellular location">
    <subcellularLocation>
        <location evidence="1">Membrane</location>
        <topology evidence="1">Single-pass type I membrane protein</topology>
    </subcellularLocation>
</comment>
<evidence type="ECO:0000256" key="11">
    <source>
        <dbReference type="ARBA" id="ARBA00022989"/>
    </source>
</evidence>
<dbReference type="EC" id="2.7.11.1" evidence="18"/>
<reference evidence="21" key="1">
    <citation type="submission" date="2018-04" db="EMBL/GenBank/DDBJ databases">
        <title>WGS assembly of Panicum hallii.</title>
        <authorList>
            <person name="Lovell J."/>
            <person name="Jenkins J."/>
            <person name="Lowry D."/>
            <person name="Mamidi S."/>
            <person name="Sreedasyam A."/>
            <person name="Weng X."/>
            <person name="Barry K."/>
            <person name="Bonette J."/>
            <person name="Campitelli B."/>
            <person name="Daum C."/>
            <person name="Gordon S."/>
            <person name="Gould B."/>
            <person name="Lipzen A."/>
            <person name="Macqueen A."/>
            <person name="Palacio-Mejia J."/>
            <person name="Plott C."/>
            <person name="Shakirov E."/>
            <person name="Shu S."/>
            <person name="Yoshinaga Y."/>
            <person name="Zane M."/>
            <person name="Rokhsar D."/>
            <person name="Grimwood J."/>
            <person name="Schmutz J."/>
            <person name="Juenger T."/>
        </authorList>
    </citation>
    <scope>NUCLEOTIDE SEQUENCE [LARGE SCALE GENOMIC DNA]</scope>
    <source>
        <strain evidence="21">FIL2</strain>
    </source>
</reference>
<evidence type="ECO:0000256" key="4">
    <source>
        <dbReference type="ARBA" id="ARBA00022679"/>
    </source>
</evidence>
<protein>
    <recommendedName>
        <fullName evidence="18">Receptor-like serine/threonine-protein kinase</fullName>
        <ecNumber evidence="18">2.7.11.1</ecNumber>
    </recommendedName>
</protein>
<evidence type="ECO:0000256" key="3">
    <source>
        <dbReference type="ARBA" id="ARBA00022536"/>
    </source>
</evidence>
<dbReference type="PROSITE" id="PS50011">
    <property type="entry name" value="PROTEIN_KINASE_DOM"/>
    <property type="match status" value="1"/>
</dbReference>
<evidence type="ECO:0000256" key="10">
    <source>
        <dbReference type="ARBA" id="ARBA00022840"/>
    </source>
</evidence>
<organism evidence="21">
    <name type="scientific">Panicum hallii</name>
    <dbReference type="NCBI Taxonomy" id="206008"/>
    <lineage>
        <taxon>Eukaryota</taxon>
        <taxon>Viridiplantae</taxon>
        <taxon>Streptophyta</taxon>
        <taxon>Embryophyta</taxon>
        <taxon>Tracheophyta</taxon>
        <taxon>Spermatophyta</taxon>
        <taxon>Magnoliopsida</taxon>
        <taxon>Liliopsida</taxon>
        <taxon>Poales</taxon>
        <taxon>Poaceae</taxon>
        <taxon>PACMAD clade</taxon>
        <taxon>Panicoideae</taxon>
        <taxon>Panicodae</taxon>
        <taxon>Paniceae</taxon>
        <taxon>Panicinae</taxon>
        <taxon>Panicum</taxon>
        <taxon>Panicum sect. Panicum</taxon>
    </lineage>
</organism>
<dbReference type="Gene3D" id="2.90.10.30">
    <property type="match status" value="1"/>
</dbReference>
<dbReference type="InterPro" id="IPR051343">
    <property type="entry name" value="G-type_lectin_kinases/EP1-like"/>
</dbReference>
<evidence type="ECO:0000256" key="8">
    <source>
        <dbReference type="ARBA" id="ARBA00022741"/>
    </source>
</evidence>
<evidence type="ECO:0000256" key="12">
    <source>
        <dbReference type="ARBA" id="ARBA00023136"/>
    </source>
</evidence>
<dbReference type="Gene3D" id="2.90.10.10">
    <property type="entry name" value="Bulb-type lectin domain"/>
    <property type="match status" value="1"/>
</dbReference>
<dbReference type="InterPro" id="IPR024171">
    <property type="entry name" value="SRK-like_kinase"/>
</dbReference>